<dbReference type="EMBL" id="LXQA011470070">
    <property type="protein sequence ID" value="MCI98313.1"/>
    <property type="molecule type" value="Genomic_DNA"/>
</dbReference>
<name>A0A392WFN9_9FABA</name>
<organism evidence="1 2">
    <name type="scientific">Trifolium medium</name>
    <dbReference type="NCBI Taxonomy" id="97028"/>
    <lineage>
        <taxon>Eukaryota</taxon>
        <taxon>Viridiplantae</taxon>
        <taxon>Streptophyta</taxon>
        <taxon>Embryophyta</taxon>
        <taxon>Tracheophyta</taxon>
        <taxon>Spermatophyta</taxon>
        <taxon>Magnoliopsida</taxon>
        <taxon>eudicotyledons</taxon>
        <taxon>Gunneridae</taxon>
        <taxon>Pentapetalae</taxon>
        <taxon>rosids</taxon>
        <taxon>fabids</taxon>
        <taxon>Fabales</taxon>
        <taxon>Fabaceae</taxon>
        <taxon>Papilionoideae</taxon>
        <taxon>50 kb inversion clade</taxon>
        <taxon>NPAAA clade</taxon>
        <taxon>Hologalegina</taxon>
        <taxon>IRL clade</taxon>
        <taxon>Trifolieae</taxon>
        <taxon>Trifolium</taxon>
    </lineage>
</organism>
<comment type="caution">
    <text evidence="1">The sequence shown here is derived from an EMBL/GenBank/DDBJ whole genome shotgun (WGS) entry which is preliminary data.</text>
</comment>
<sequence>GTSAKPVAGGRKRARTVPSVPLDNVSFHHEEGASRWKFICERRVVVEKSLNNELLNCQELM</sequence>
<feature type="non-terminal residue" evidence="1">
    <location>
        <position position="1"/>
    </location>
</feature>
<protein>
    <submittedName>
        <fullName evidence="1">Envelope-like protein</fullName>
    </submittedName>
</protein>
<keyword evidence="2" id="KW-1185">Reference proteome</keyword>
<proteinExistence type="predicted"/>
<accession>A0A392WFN9</accession>
<reference evidence="1 2" key="1">
    <citation type="journal article" date="2018" name="Front. Plant Sci.">
        <title>Red Clover (Trifolium pratense) and Zigzag Clover (T. medium) - A Picture of Genomic Similarities and Differences.</title>
        <authorList>
            <person name="Dluhosova J."/>
            <person name="Istvanek J."/>
            <person name="Nedelnik J."/>
            <person name="Repkova J."/>
        </authorList>
    </citation>
    <scope>NUCLEOTIDE SEQUENCE [LARGE SCALE GENOMIC DNA]</scope>
    <source>
        <strain evidence="2">cv. 10/8</strain>
        <tissue evidence="1">Leaf</tissue>
    </source>
</reference>
<evidence type="ECO:0000313" key="2">
    <source>
        <dbReference type="Proteomes" id="UP000265520"/>
    </source>
</evidence>
<dbReference type="Proteomes" id="UP000265520">
    <property type="component" value="Unassembled WGS sequence"/>
</dbReference>
<dbReference type="AlphaFoldDB" id="A0A392WFN9"/>
<evidence type="ECO:0000313" key="1">
    <source>
        <dbReference type="EMBL" id="MCI98313.1"/>
    </source>
</evidence>